<accession>A0ABV9ZWH2</accession>
<evidence type="ECO:0000313" key="2">
    <source>
        <dbReference type="EMBL" id="MFC5144598.1"/>
    </source>
</evidence>
<feature type="transmembrane region" description="Helical" evidence="1">
    <location>
        <begin position="12"/>
        <end position="45"/>
    </location>
</feature>
<dbReference type="RefSeq" id="WP_382038555.1">
    <property type="nucleotide sequence ID" value="NZ_JBHSKJ010000004.1"/>
</dbReference>
<keyword evidence="3" id="KW-1185">Reference proteome</keyword>
<evidence type="ECO:0000256" key="1">
    <source>
        <dbReference type="SAM" id="Phobius"/>
    </source>
</evidence>
<reference evidence="3" key="1">
    <citation type="journal article" date="2019" name="Int. J. Syst. Evol. Microbiol.">
        <title>The Global Catalogue of Microorganisms (GCM) 10K type strain sequencing project: providing services to taxonomists for standard genome sequencing and annotation.</title>
        <authorList>
            <consortium name="The Broad Institute Genomics Platform"/>
            <consortium name="The Broad Institute Genome Sequencing Center for Infectious Disease"/>
            <person name="Wu L."/>
            <person name="Ma J."/>
        </authorList>
    </citation>
    <scope>NUCLEOTIDE SEQUENCE [LARGE SCALE GENOMIC DNA]</scope>
    <source>
        <strain evidence="3">CGMCC 4.1641</strain>
    </source>
</reference>
<dbReference type="Proteomes" id="UP001596222">
    <property type="component" value="Unassembled WGS sequence"/>
</dbReference>
<keyword evidence="1" id="KW-0472">Membrane</keyword>
<sequence length="50" mass="5047">MPTPPPFDIRTLVFLALAIGSGAAAFHSAAWAVAIGTGAVVYALLAGHVR</sequence>
<dbReference type="EMBL" id="JBHSKJ010000004">
    <property type="protein sequence ID" value="MFC5144598.1"/>
    <property type="molecule type" value="Genomic_DNA"/>
</dbReference>
<name>A0ABV9ZWH2_9ACTN</name>
<keyword evidence="1" id="KW-0812">Transmembrane</keyword>
<organism evidence="2 3">
    <name type="scientific">Streptomyces aureoversilis</name>
    <dbReference type="NCBI Taxonomy" id="67277"/>
    <lineage>
        <taxon>Bacteria</taxon>
        <taxon>Bacillati</taxon>
        <taxon>Actinomycetota</taxon>
        <taxon>Actinomycetes</taxon>
        <taxon>Kitasatosporales</taxon>
        <taxon>Streptomycetaceae</taxon>
        <taxon>Streptomyces</taxon>
    </lineage>
</organism>
<keyword evidence="1" id="KW-1133">Transmembrane helix</keyword>
<protein>
    <submittedName>
        <fullName evidence="2">Uncharacterized protein</fullName>
    </submittedName>
</protein>
<gene>
    <name evidence="2" type="ORF">ACFPP6_07890</name>
</gene>
<evidence type="ECO:0000313" key="3">
    <source>
        <dbReference type="Proteomes" id="UP001596222"/>
    </source>
</evidence>
<proteinExistence type="predicted"/>
<comment type="caution">
    <text evidence="2">The sequence shown here is derived from an EMBL/GenBank/DDBJ whole genome shotgun (WGS) entry which is preliminary data.</text>
</comment>